<evidence type="ECO:0000313" key="1">
    <source>
        <dbReference type="EMBL" id="GGH62866.1"/>
    </source>
</evidence>
<comment type="caution">
    <text evidence="1">The sequence shown here is derived from an EMBL/GenBank/DDBJ whole genome shotgun (WGS) entry which is preliminary data.</text>
</comment>
<dbReference type="EMBL" id="BMDC01000002">
    <property type="protein sequence ID" value="GGH62866.1"/>
    <property type="molecule type" value="Genomic_DNA"/>
</dbReference>
<keyword evidence="2" id="KW-1185">Reference proteome</keyword>
<name>A0A917IUA9_9MICC</name>
<accession>A0A917IUA9</accession>
<reference evidence="1 2" key="1">
    <citation type="journal article" date="2014" name="Int. J. Syst. Evol. Microbiol.">
        <title>Complete genome sequence of Corynebacterium casei LMG S-19264T (=DSM 44701T), isolated from a smear-ripened cheese.</title>
        <authorList>
            <consortium name="US DOE Joint Genome Institute (JGI-PGF)"/>
            <person name="Walter F."/>
            <person name="Albersmeier A."/>
            <person name="Kalinowski J."/>
            <person name="Ruckert C."/>
        </authorList>
    </citation>
    <scope>NUCLEOTIDE SEQUENCE [LARGE SCALE GENOMIC DNA]</scope>
    <source>
        <strain evidence="1 2">CCM 8669</strain>
    </source>
</reference>
<sequence length="80" mass="8369">MPVSGVMVTSPENFFCSVGEAEGVDDGVAGLELLCPLDEFSDEQALSAAKPNREAPAAKKGLREKVRGCESENSGLVIKS</sequence>
<proteinExistence type="predicted"/>
<dbReference type="Proteomes" id="UP000600171">
    <property type="component" value="Unassembled WGS sequence"/>
</dbReference>
<dbReference type="AlphaFoldDB" id="A0A917IUA9"/>
<gene>
    <name evidence="1" type="ORF">GCM10007359_13540</name>
</gene>
<organism evidence="1 2">
    <name type="scientific">Rothia aerolata</name>
    <dbReference type="NCBI Taxonomy" id="1812262"/>
    <lineage>
        <taxon>Bacteria</taxon>
        <taxon>Bacillati</taxon>
        <taxon>Actinomycetota</taxon>
        <taxon>Actinomycetes</taxon>
        <taxon>Micrococcales</taxon>
        <taxon>Micrococcaceae</taxon>
        <taxon>Rothia</taxon>
    </lineage>
</organism>
<protein>
    <submittedName>
        <fullName evidence="1">Uncharacterized protein</fullName>
    </submittedName>
</protein>
<evidence type="ECO:0000313" key="2">
    <source>
        <dbReference type="Proteomes" id="UP000600171"/>
    </source>
</evidence>